<gene>
    <name evidence="2" type="ORF">AVEN_20543_1</name>
</gene>
<dbReference type="AlphaFoldDB" id="A0A4Y2W9S8"/>
<feature type="compositionally biased region" description="Acidic residues" evidence="1">
    <location>
        <begin position="106"/>
        <end position="118"/>
    </location>
</feature>
<proteinExistence type="predicted"/>
<evidence type="ECO:0000313" key="2">
    <source>
        <dbReference type="EMBL" id="GBO33651.1"/>
    </source>
</evidence>
<reference evidence="2 3" key="1">
    <citation type="journal article" date="2019" name="Sci. Rep.">
        <title>Orb-weaving spider Araneus ventricosus genome elucidates the spidroin gene catalogue.</title>
        <authorList>
            <person name="Kono N."/>
            <person name="Nakamura H."/>
            <person name="Ohtoshi R."/>
            <person name="Moran D.A.P."/>
            <person name="Shinohara A."/>
            <person name="Yoshida Y."/>
            <person name="Fujiwara M."/>
            <person name="Mori M."/>
            <person name="Tomita M."/>
            <person name="Arakawa K."/>
        </authorList>
    </citation>
    <scope>NUCLEOTIDE SEQUENCE [LARGE SCALE GENOMIC DNA]</scope>
</reference>
<protein>
    <submittedName>
        <fullName evidence="2">Uncharacterized protein</fullName>
    </submittedName>
</protein>
<organism evidence="2 3">
    <name type="scientific">Araneus ventricosus</name>
    <name type="common">Orbweaver spider</name>
    <name type="synonym">Epeira ventricosa</name>
    <dbReference type="NCBI Taxonomy" id="182803"/>
    <lineage>
        <taxon>Eukaryota</taxon>
        <taxon>Metazoa</taxon>
        <taxon>Ecdysozoa</taxon>
        <taxon>Arthropoda</taxon>
        <taxon>Chelicerata</taxon>
        <taxon>Arachnida</taxon>
        <taxon>Araneae</taxon>
        <taxon>Araneomorphae</taxon>
        <taxon>Entelegynae</taxon>
        <taxon>Araneoidea</taxon>
        <taxon>Araneidae</taxon>
        <taxon>Araneus</taxon>
    </lineage>
</organism>
<name>A0A4Y2W9S8_ARAVE</name>
<sequence>MENKLKDLESLPDLFRDTHNEIEFRPFHIKCSDNSFIQSLRLKERDQTSKKTRKIVANPMKWKCNAREIVHQTGTATEKRHFAINTTCRLLTAKPKRLRTEKRVEAEDDDLMGDENEANNEKNKRKIKSSRRKFSFQYSFL</sequence>
<dbReference type="EMBL" id="BGPR01057299">
    <property type="protein sequence ID" value="GBO33651.1"/>
    <property type="molecule type" value="Genomic_DNA"/>
</dbReference>
<evidence type="ECO:0000256" key="1">
    <source>
        <dbReference type="SAM" id="MobiDB-lite"/>
    </source>
</evidence>
<dbReference type="Proteomes" id="UP000499080">
    <property type="component" value="Unassembled WGS sequence"/>
</dbReference>
<comment type="caution">
    <text evidence="2">The sequence shown here is derived from an EMBL/GenBank/DDBJ whole genome shotgun (WGS) entry which is preliminary data.</text>
</comment>
<feature type="region of interest" description="Disordered" evidence="1">
    <location>
        <begin position="99"/>
        <end position="132"/>
    </location>
</feature>
<keyword evidence="3" id="KW-1185">Reference proteome</keyword>
<feature type="compositionally biased region" description="Basic residues" evidence="1">
    <location>
        <begin position="123"/>
        <end position="132"/>
    </location>
</feature>
<accession>A0A4Y2W9S8</accession>
<evidence type="ECO:0000313" key="3">
    <source>
        <dbReference type="Proteomes" id="UP000499080"/>
    </source>
</evidence>